<dbReference type="Gene3D" id="1.20.120.20">
    <property type="entry name" value="Apolipoprotein"/>
    <property type="match status" value="1"/>
</dbReference>
<sequence>MENSRKMKNILVVIFTVVLVSEAKVAPSTGTTNSEGASDIQLTELINQAQTNINNLAKQIQEQLNIPDQQTIVNTVKEESNKFATNMQDFMRNITAQVKDKSPELERMWNSVKGNLTKVFDDMIAGIPNAQQQVADLEAKFQQGVQTVLNESDNAAKSLSQHSGKIQEDLAKFTKQAVDIAVQATQNLNNQLQQAAAAQKS</sequence>
<name>A0ABP1N7Z3_XYLVO</name>
<dbReference type="CDD" id="cd13769">
    <property type="entry name" value="ApoLp-III_like"/>
    <property type="match status" value="1"/>
</dbReference>
<evidence type="ECO:0000313" key="3">
    <source>
        <dbReference type="Proteomes" id="UP001642520"/>
    </source>
</evidence>
<feature type="signal peptide" evidence="1">
    <location>
        <begin position="1"/>
        <end position="23"/>
    </location>
</feature>
<gene>
    <name evidence="2" type="ORF">XYLVIOL_LOCUS2541</name>
</gene>
<keyword evidence="3" id="KW-1185">Reference proteome</keyword>
<dbReference type="Pfam" id="PF07464">
    <property type="entry name" value="ApoLp-III"/>
    <property type="match status" value="1"/>
</dbReference>
<evidence type="ECO:0008006" key="4">
    <source>
        <dbReference type="Google" id="ProtNLM"/>
    </source>
</evidence>
<dbReference type="InterPro" id="IPR010009">
    <property type="entry name" value="ApoLp-III"/>
</dbReference>
<reference evidence="2 3" key="1">
    <citation type="submission" date="2024-08" db="EMBL/GenBank/DDBJ databases">
        <authorList>
            <person name="Will J Nash"/>
            <person name="Angela Man"/>
            <person name="Seanna McTaggart"/>
            <person name="Kendall Baker"/>
            <person name="Tom Barker"/>
            <person name="Leah Catchpole"/>
            <person name="Alex Durrant"/>
            <person name="Karim Gharbi"/>
            <person name="Naomi Irish"/>
            <person name="Gemy Kaithakottil"/>
            <person name="Debby Ku"/>
            <person name="Aaliyah Providence"/>
            <person name="Felix Shaw"/>
            <person name="David Swarbreck"/>
            <person name="Chris Watkins"/>
            <person name="Ann M. McCartney"/>
            <person name="Giulio Formenti"/>
            <person name="Alice Mouton"/>
            <person name="Noel Vella"/>
            <person name="Bjorn M von Reumont"/>
            <person name="Adriana Vella"/>
            <person name="Wilfried Haerty"/>
        </authorList>
    </citation>
    <scope>NUCLEOTIDE SEQUENCE [LARGE SCALE GENOMIC DNA]</scope>
</reference>
<feature type="chain" id="PRO_5046727046" description="Apolipophorin-III" evidence="1">
    <location>
        <begin position="24"/>
        <end position="201"/>
    </location>
</feature>
<evidence type="ECO:0000313" key="2">
    <source>
        <dbReference type="EMBL" id="CAL7937108.1"/>
    </source>
</evidence>
<comment type="caution">
    <text evidence="2">The sequence shown here is derived from an EMBL/GenBank/DDBJ whole genome shotgun (WGS) entry which is preliminary data.</text>
</comment>
<proteinExistence type="predicted"/>
<dbReference type="EMBL" id="CAXAJV020001287">
    <property type="protein sequence ID" value="CAL7937108.1"/>
    <property type="molecule type" value="Genomic_DNA"/>
</dbReference>
<protein>
    <recommendedName>
        <fullName evidence="4">Apolipophorin-III</fullName>
    </recommendedName>
</protein>
<accession>A0ABP1N7Z3</accession>
<keyword evidence="1" id="KW-0732">Signal</keyword>
<evidence type="ECO:0000256" key="1">
    <source>
        <dbReference type="SAM" id="SignalP"/>
    </source>
</evidence>
<dbReference type="Proteomes" id="UP001642520">
    <property type="component" value="Unassembled WGS sequence"/>
</dbReference>
<dbReference type="SUPFAM" id="SSF47857">
    <property type="entry name" value="Apolipophorin-III"/>
    <property type="match status" value="1"/>
</dbReference>
<organism evidence="2 3">
    <name type="scientific">Xylocopa violacea</name>
    <name type="common">Violet carpenter bee</name>
    <name type="synonym">Apis violacea</name>
    <dbReference type="NCBI Taxonomy" id="135666"/>
    <lineage>
        <taxon>Eukaryota</taxon>
        <taxon>Metazoa</taxon>
        <taxon>Ecdysozoa</taxon>
        <taxon>Arthropoda</taxon>
        <taxon>Hexapoda</taxon>
        <taxon>Insecta</taxon>
        <taxon>Pterygota</taxon>
        <taxon>Neoptera</taxon>
        <taxon>Endopterygota</taxon>
        <taxon>Hymenoptera</taxon>
        <taxon>Apocrita</taxon>
        <taxon>Aculeata</taxon>
        <taxon>Apoidea</taxon>
        <taxon>Anthophila</taxon>
        <taxon>Apidae</taxon>
        <taxon>Xylocopa</taxon>
        <taxon>Xylocopa</taxon>
    </lineage>
</organism>